<sequence length="106" mass="11457">LLATLIGYIPIKRVCPLQVSESGAHFLSMPRRCLGTPPHLANNAAAATTTDVNQAVMMMGLFCQVTCNSDRHVLIKRVCPLQVSESATYELWNNATAAATSIVNQE</sequence>
<feature type="non-terminal residue" evidence="1">
    <location>
        <position position="1"/>
    </location>
</feature>
<dbReference type="EMBL" id="CAJVQB010110538">
    <property type="protein sequence ID" value="CAG8852243.1"/>
    <property type="molecule type" value="Genomic_DNA"/>
</dbReference>
<feature type="non-terminal residue" evidence="1">
    <location>
        <position position="106"/>
    </location>
</feature>
<protein>
    <submittedName>
        <fullName evidence="1">5749_t:CDS:1</fullName>
    </submittedName>
</protein>
<accession>A0ABN7XAP7</accession>
<keyword evidence="2" id="KW-1185">Reference proteome</keyword>
<reference evidence="1 2" key="1">
    <citation type="submission" date="2021-06" db="EMBL/GenBank/DDBJ databases">
        <authorList>
            <person name="Kallberg Y."/>
            <person name="Tangrot J."/>
            <person name="Rosling A."/>
        </authorList>
    </citation>
    <scope>NUCLEOTIDE SEQUENCE [LARGE SCALE GENOMIC DNA]</scope>
    <source>
        <strain evidence="1 2">120-4 pot B 10/14</strain>
    </source>
</reference>
<evidence type="ECO:0000313" key="1">
    <source>
        <dbReference type="EMBL" id="CAG8852243.1"/>
    </source>
</evidence>
<gene>
    <name evidence="1" type="ORF">GMARGA_LOCUS41137</name>
</gene>
<comment type="caution">
    <text evidence="1">The sequence shown here is derived from an EMBL/GenBank/DDBJ whole genome shotgun (WGS) entry which is preliminary data.</text>
</comment>
<organism evidence="1 2">
    <name type="scientific">Gigaspora margarita</name>
    <dbReference type="NCBI Taxonomy" id="4874"/>
    <lineage>
        <taxon>Eukaryota</taxon>
        <taxon>Fungi</taxon>
        <taxon>Fungi incertae sedis</taxon>
        <taxon>Mucoromycota</taxon>
        <taxon>Glomeromycotina</taxon>
        <taxon>Glomeromycetes</taxon>
        <taxon>Diversisporales</taxon>
        <taxon>Gigasporaceae</taxon>
        <taxon>Gigaspora</taxon>
    </lineage>
</organism>
<evidence type="ECO:0000313" key="2">
    <source>
        <dbReference type="Proteomes" id="UP000789901"/>
    </source>
</evidence>
<proteinExistence type="predicted"/>
<dbReference type="Proteomes" id="UP000789901">
    <property type="component" value="Unassembled WGS sequence"/>
</dbReference>
<name>A0ABN7XAP7_GIGMA</name>